<gene>
    <name evidence="2" type="ORF">HA252_04275</name>
    <name evidence="3" type="ORF">J4203_01250</name>
</gene>
<reference evidence="2" key="1">
    <citation type="journal article" date="2020" name="bioRxiv">
        <title>A rank-normalized archaeal taxonomy based on genome phylogeny resolves widespread incomplete and uneven classifications.</title>
        <authorList>
            <person name="Rinke C."/>
            <person name="Chuvochina M."/>
            <person name="Mussig A.J."/>
            <person name="Chaumeil P.-A."/>
            <person name="Waite D.W."/>
            <person name="Whitman W.B."/>
            <person name="Parks D.H."/>
            <person name="Hugenholtz P."/>
        </authorList>
    </citation>
    <scope>NUCLEOTIDE SEQUENCE</scope>
    <source>
        <strain evidence="2">UBA10219</strain>
    </source>
</reference>
<dbReference type="EMBL" id="DUGH01000104">
    <property type="protein sequence ID" value="HIH16593.1"/>
    <property type="molecule type" value="Genomic_DNA"/>
</dbReference>
<organism evidence="2 4">
    <name type="scientific">Candidatus Iainarchaeum sp</name>
    <dbReference type="NCBI Taxonomy" id="3101447"/>
    <lineage>
        <taxon>Archaea</taxon>
        <taxon>Candidatus Iainarchaeota</taxon>
        <taxon>Candidatus Iainarchaeia</taxon>
        <taxon>Candidatus Iainarchaeales</taxon>
        <taxon>Candidatus Iainarchaeaceae</taxon>
        <taxon>Candidatus Iainarchaeum</taxon>
    </lineage>
</organism>
<reference evidence="3" key="3">
    <citation type="submission" date="2021-05" db="EMBL/GenBank/DDBJ databases">
        <title>Protein family content uncovers lineage relationships and bacterial pathway maintenance mechanisms in DPANN archaea.</title>
        <authorList>
            <person name="Castelle C.J."/>
            <person name="Meheust R."/>
            <person name="Jaffe A.L."/>
            <person name="Seitz K."/>
            <person name="Gong X."/>
            <person name="Baker B.J."/>
            <person name="Banfield J.F."/>
        </authorList>
    </citation>
    <scope>NUCLEOTIDE SEQUENCE</scope>
    <source>
        <strain evidence="3">RIFCSPLOWO2_01_FULL_58_19</strain>
    </source>
</reference>
<evidence type="ECO:0000256" key="1">
    <source>
        <dbReference type="SAM" id="MobiDB-lite"/>
    </source>
</evidence>
<reference evidence="3" key="2">
    <citation type="submission" date="2021-03" db="EMBL/GenBank/DDBJ databases">
        <authorList>
            <person name="Jaffe A."/>
        </authorList>
    </citation>
    <scope>NUCLEOTIDE SEQUENCE</scope>
    <source>
        <strain evidence="3">RIFCSPLOWO2_01_FULL_58_19</strain>
    </source>
</reference>
<evidence type="ECO:0000313" key="4">
    <source>
        <dbReference type="Proteomes" id="UP000564964"/>
    </source>
</evidence>
<protein>
    <submittedName>
        <fullName evidence="2">Uncharacterized protein</fullName>
    </submittedName>
</protein>
<dbReference type="Proteomes" id="UP000564964">
    <property type="component" value="Unassembled WGS sequence"/>
</dbReference>
<feature type="compositionally biased region" description="Basic residues" evidence="1">
    <location>
        <begin position="1"/>
        <end position="28"/>
    </location>
</feature>
<feature type="region of interest" description="Disordered" evidence="1">
    <location>
        <begin position="1"/>
        <end position="36"/>
    </location>
</feature>
<evidence type="ECO:0000313" key="3">
    <source>
        <dbReference type="EMBL" id="MBS3062474.1"/>
    </source>
</evidence>
<comment type="caution">
    <text evidence="2">The sequence shown here is derived from an EMBL/GenBank/DDBJ whole genome shotgun (WGS) entry which is preliminary data.</text>
</comment>
<dbReference type="EMBL" id="JAGVWE010000002">
    <property type="protein sequence ID" value="MBS3062474.1"/>
    <property type="molecule type" value="Genomic_DNA"/>
</dbReference>
<accession>A0A7J4JFQ7</accession>
<proteinExistence type="predicted"/>
<dbReference type="AlphaFoldDB" id="A0A7J4JFQ7"/>
<name>A0A7J4JFQ7_9ARCH</name>
<sequence>MGKRWKSGARKRRNPKPRKRGPTPRGRRLLGIGGERRPPTVFEAALARLARAQRIQERNRRAVEEGRFGRVRRYTKPEDRRRPSKNDFLNTLGLIGRHAVERELEKHRSIKAEALIKALGNRNPRDLPPEELRSLLAQAAETQARAISPTAAELRAARDEARREAVMRLRKSYAQPNDLLRLQVQLVHALGPKTMDVIARSVGKRPPTDFVFFLAQQVKANKHVHLGGDRLYIDYAELLEELAKQQNALAKTVAAGDQKQEQVQRDFTRKAARAPDASAHDVMAALGNIIGFVEEIGTKAAARKQAFNADMIRVLGALQAAGY</sequence>
<evidence type="ECO:0000313" key="2">
    <source>
        <dbReference type="EMBL" id="HIH16593.1"/>
    </source>
</evidence>
<dbReference type="Proteomes" id="UP000678237">
    <property type="component" value="Unassembled WGS sequence"/>
</dbReference>